<proteinExistence type="predicted"/>
<evidence type="ECO:0000256" key="4">
    <source>
        <dbReference type="SAM" id="MobiDB-lite"/>
    </source>
</evidence>
<comment type="caution">
    <text evidence="6">The sequence shown here is derived from an EMBL/GenBank/DDBJ whole genome shotgun (WGS) entry which is preliminary data.</text>
</comment>
<sequence>MSASVGSCPICFENLRPDKIAAAPCGHTFHYDCVVRWLGESRTCPSCRVRCTEGQIIRLFMNTEVDEANDTPDEPSPAASVPARAPAPIRAQAATPAITRVPTLCVGNLDLRVEEEDLIEVFYAAGELNAPSTHSTTPCSWASRCTSSGSNPIRICADPAGATPSPATRPCTSAVSMSRSTTRRCSSSSTRSVPSSRYTSVEIPLQTSHSDMDM</sequence>
<dbReference type="AlphaFoldDB" id="A0AAV5WFU1"/>
<evidence type="ECO:0000256" key="3">
    <source>
        <dbReference type="PROSITE-ProRule" id="PRU00175"/>
    </source>
</evidence>
<name>A0AAV5WFU1_9BILA</name>
<evidence type="ECO:0000313" key="6">
    <source>
        <dbReference type="EMBL" id="GMT30363.1"/>
    </source>
</evidence>
<dbReference type="GO" id="GO:0031297">
    <property type="term" value="P:replication fork processing"/>
    <property type="evidence" value="ECO:0007669"/>
    <property type="project" value="TreeGrafter"/>
</dbReference>
<dbReference type="GO" id="GO:0008270">
    <property type="term" value="F:zinc ion binding"/>
    <property type="evidence" value="ECO:0007669"/>
    <property type="project" value="UniProtKB-KW"/>
</dbReference>
<accession>A0AAV5WFU1</accession>
<dbReference type="PROSITE" id="PS50089">
    <property type="entry name" value="ZF_RING_2"/>
    <property type="match status" value="1"/>
</dbReference>
<dbReference type="PANTHER" id="PTHR46569:SF1">
    <property type="entry name" value="E3 UBIQUITIN-PROTEIN LIGASE RFWD3-RELATED"/>
    <property type="match status" value="1"/>
</dbReference>
<evidence type="ECO:0000256" key="1">
    <source>
        <dbReference type="ARBA" id="ARBA00022771"/>
    </source>
</evidence>
<feature type="compositionally biased region" description="Low complexity" evidence="4">
    <location>
        <begin position="176"/>
        <end position="200"/>
    </location>
</feature>
<reference evidence="6" key="1">
    <citation type="submission" date="2023-10" db="EMBL/GenBank/DDBJ databases">
        <title>Genome assembly of Pristionchus species.</title>
        <authorList>
            <person name="Yoshida K."/>
            <person name="Sommer R.J."/>
        </authorList>
    </citation>
    <scope>NUCLEOTIDE SEQUENCE</scope>
    <source>
        <strain evidence="6">RS5133</strain>
    </source>
</reference>
<dbReference type="PANTHER" id="PTHR46569">
    <property type="entry name" value="E3 UBIQUITIN-PROTEIN LIGASE TRAIP"/>
    <property type="match status" value="1"/>
</dbReference>
<dbReference type="GO" id="GO:0061630">
    <property type="term" value="F:ubiquitin protein ligase activity"/>
    <property type="evidence" value="ECO:0007669"/>
    <property type="project" value="TreeGrafter"/>
</dbReference>
<keyword evidence="2" id="KW-0862">Zinc</keyword>
<dbReference type="InterPro" id="IPR052639">
    <property type="entry name" value="TRAIP_ubiq-protein_ligase"/>
</dbReference>
<keyword evidence="1 3" id="KW-0479">Metal-binding</keyword>
<evidence type="ECO:0000256" key="2">
    <source>
        <dbReference type="ARBA" id="ARBA00022833"/>
    </source>
</evidence>
<feature type="region of interest" description="Disordered" evidence="4">
    <location>
        <begin position="160"/>
        <end position="214"/>
    </location>
</feature>
<keyword evidence="1 3" id="KW-0863">Zinc-finger</keyword>
<gene>
    <name evidence="6" type="ORF">PFISCL1PPCAC_21660</name>
</gene>
<dbReference type="Proteomes" id="UP001432322">
    <property type="component" value="Unassembled WGS sequence"/>
</dbReference>
<dbReference type="Gene3D" id="3.30.40.10">
    <property type="entry name" value="Zinc/RING finger domain, C3HC4 (zinc finger)"/>
    <property type="match status" value="1"/>
</dbReference>
<evidence type="ECO:0000259" key="5">
    <source>
        <dbReference type="PROSITE" id="PS50089"/>
    </source>
</evidence>
<dbReference type="SMART" id="SM00184">
    <property type="entry name" value="RING"/>
    <property type="match status" value="1"/>
</dbReference>
<organism evidence="6 7">
    <name type="scientific">Pristionchus fissidentatus</name>
    <dbReference type="NCBI Taxonomy" id="1538716"/>
    <lineage>
        <taxon>Eukaryota</taxon>
        <taxon>Metazoa</taxon>
        <taxon>Ecdysozoa</taxon>
        <taxon>Nematoda</taxon>
        <taxon>Chromadorea</taxon>
        <taxon>Rhabditida</taxon>
        <taxon>Rhabditina</taxon>
        <taxon>Diplogasteromorpha</taxon>
        <taxon>Diplogasteroidea</taxon>
        <taxon>Neodiplogasteridae</taxon>
        <taxon>Pristionchus</taxon>
    </lineage>
</organism>
<dbReference type="InterPro" id="IPR013083">
    <property type="entry name" value="Znf_RING/FYVE/PHD"/>
</dbReference>
<dbReference type="Pfam" id="PF13639">
    <property type="entry name" value="zf-RING_2"/>
    <property type="match status" value="1"/>
</dbReference>
<dbReference type="SUPFAM" id="SSF57850">
    <property type="entry name" value="RING/U-box"/>
    <property type="match status" value="1"/>
</dbReference>
<dbReference type="InterPro" id="IPR001841">
    <property type="entry name" value="Znf_RING"/>
</dbReference>
<evidence type="ECO:0000313" key="7">
    <source>
        <dbReference type="Proteomes" id="UP001432322"/>
    </source>
</evidence>
<dbReference type="EMBL" id="BTSY01000005">
    <property type="protein sequence ID" value="GMT30363.1"/>
    <property type="molecule type" value="Genomic_DNA"/>
</dbReference>
<dbReference type="GO" id="GO:0005634">
    <property type="term" value="C:nucleus"/>
    <property type="evidence" value="ECO:0007669"/>
    <property type="project" value="TreeGrafter"/>
</dbReference>
<dbReference type="GO" id="GO:0090734">
    <property type="term" value="C:site of DNA damage"/>
    <property type="evidence" value="ECO:0007669"/>
    <property type="project" value="TreeGrafter"/>
</dbReference>
<feature type="compositionally biased region" description="Polar residues" evidence="4">
    <location>
        <begin position="205"/>
        <end position="214"/>
    </location>
</feature>
<feature type="domain" description="RING-type" evidence="5">
    <location>
        <begin position="8"/>
        <end position="48"/>
    </location>
</feature>
<protein>
    <recommendedName>
        <fullName evidence="5">RING-type domain-containing protein</fullName>
    </recommendedName>
</protein>
<dbReference type="GO" id="GO:0016567">
    <property type="term" value="P:protein ubiquitination"/>
    <property type="evidence" value="ECO:0007669"/>
    <property type="project" value="TreeGrafter"/>
</dbReference>
<keyword evidence="7" id="KW-1185">Reference proteome</keyword>